<gene>
    <name evidence="1" type="ORF">KQI68_06535</name>
</gene>
<keyword evidence="2" id="KW-1185">Reference proteome</keyword>
<dbReference type="Proteomes" id="UP000783742">
    <property type="component" value="Unassembled WGS sequence"/>
</dbReference>
<protein>
    <submittedName>
        <fullName evidence="1">Uncharacterized protein</fullName>
    </submittedName>
</protein>
<comment type="caution">
    <text evidence="1">The sequence shown here is derived from an EMBL/GenBank/DDBJ whole genome shotgun (WGS) entry which is preliminary data.</text>
</comment>
<dbReference type="RefSeq" id="WP_216549326.1">
    <property type="nucleotide sequence ID" value="NZ_JAHLQO010000004.1"/>
</dbReference>
<evidence type="ECO:0000313" key="2">
    <source>
        <dbReference type="Proteomes" id="UP000783742"/>
    </source>
</evidence>
<organism evidence="1 2">
    <name type="scientific">Peptoniphilus ovalis</name>
    <dbReference type="NCBI Taxonomy" id="2841503"/>
    <lineage>
        <taxon>Bacteria</taxon>
        <taxon>Bacillati</taxon>
        <taxon>Bacillota</taxon>
        <taxon>Tissierellia</taxon>
        <taxon>Tissierellales</taxon>
        <taxon>Peptoniphilaceae</taxon>
        <taxon>Peptoniphilus</taxon>
    </lineage>
</organism>
<reference evidence="1 2" key="1">
    <citation type="submission" date="2021-06" db="EMBL/GenBank/DDBJ databases">
        <authorList>
            <person name="Sun Q."/>
            <person name="Li D."/>
        </authorList>
    </citation>
    <scope>NUCLEOTIDE SEQUENCE [LARGE SCALE GENOMIC DNA]</scope>
    <source>
        <strain evidence="1 2">MSJ-1</strain>
    </source>
</reference>
<accession>A0ABS6FH63</accession>
<name>A0ABS6FH63_9FIRM</name>
<evidence type="ECO:0000313" key="1">
    <source>
        <dbReference type="EMBL" id="MBU5669494.1"/>
    </source>
</evidence>
<proteinExistence type="predicted"/>
<sequence>MAKFLDLQGLQQLIGLIKERFVQVESGKGLSENNFTNEEKQKLSTLKTYNVATSEEPGLLSSANLNKINGLEDGAEKNVITKIKRNGTLLNISGTEVNIQVPTKLSELVNDNSFINETKVKTLINDARHMKKEILATRPSTGEENVIYLVGPKGSGNNIYEEWLYINSKWEKIGDTDTRVDLTGYLKEEDIKTITNTEINEAMGS</sequence>
<dbReference type="EMBL" id="JAHLQO010000004">
    <property type="protein sequence ID" value="MBU5669494.1"/>
    <property type="molecule type" value="Genomic_DNA"/>
</dbReference>